<accession>A0A2N9LF73</accession>
<keyword evidence="5" id="KW-0170">Cobalt</keyword>
<dbReference type="GO" id="GO:0046872">
    <property type="term" value="F:metal ion binding"/>
    <property type="evidence" value="ECO:0007669"/>
    <property type="project" value="InterPro"/>
</dbReference>
<feature type="domain" description="Methylmalonyl-CoA mutase alpha/beta chain catalytic" evidence="6">
    <location>
        <begin position="177"/>
        <end position="438"/>
    </location>
</feature>
<evidence type="ECO:0000256" key="2">
    <source>
        <dbReference type="ARBA" id="ARBA00008465"/>
    </source>
</evidence>
<dbReference type="Gene3D" id="3.40.50.280">
    <property type="entry name" value="Cobalamin-binding domain"/>
    <property type="match status" value="1"/>
</dbReference>
<organism evidence="7 8">
    <name type="scientific">Candidatus Sulfuritelmatomonas gaucii</name>
    <dbReference type="NCBI Taxonomy" id="2043161"/>
    <lineage>
        <taxon>Bacteria</taxon>
        <taxon>Pseudomonadati</taxon>
        <taxon>Acidobacteriota</taxon>
        <taxon>Terriglobia</taxon>
        <taxon>Terriglobales</taxon>
        <taxon>Acidobacteriaceae</taxon>
        <taxon>Candidatus Sulfuritelmatomonas</taxon>
    </lineage>
</organism>
<sequence length="582" mass="63601">MATEHLLEEFPPVSTAEWEAAIVRDLKGADYEKKLIWRTEEGLAVKPYYRAEDLQGLACADAAPGEFPYRRSTRTEAGWRIREVIDAPNVESANQAARAAIAAGAEEVAFRAPAVAIAAELKRLVANLGEIPLHFERADEQTIRLLLGWLAEDRISAQVSTGYDALANVEFAVEVIQSAPAGFAPFTIRGDVLEEAGATAVEEVGFALAAGVDFLAAMQERGVAVDRASTAIEFCFATGANYFFQIAKLRAFRMVWARAVESFGGTPDCARARIAARTSRWNKTLYDPHVNILRATTEAMAAVLGGADSVTVAPFDECYRQPDEASRRLARNTQLLLRHEALLGNVADAAGGSYYVETITDFLAREGWKRMQELEARGGYRKALAAGEIAHVLDPRLAAREKAVALRRRVLIGTNQFANAAERVLGRVDERRMKESRRGARAFEELRLRSERYAASGGKLPRVILAEIGDAKMRAARSNFAANFIACAGFEITTMRFKKVEEIAEAEGDLIVFCSSDAEYAAQVAELRQSLKKQGRETSLIVAGFPADAEALAAAGVADFIHVRSNAIEVLTKWQERLGVKG</sequence>
<dbReference type="OrthoDB" id="9762378at2"/>
<dbReference type="InterPro" id="IPR016176">
    <property type="entry name" value="Cbl-dep_enz_cat"/>
</dbReference>
<dbReference type="GO" id="GO:0031419">
    <property type="term" value="F:cobalamin binding"/>
    <property type="evidence" value="ECO:0007669"/>
    <property type="project" value="UniProtKB-KW"/>
</dbReference>
<dbReference type="Pfam" id="PF01642">
    <property type="entry name" value="MM_CoA_mutase"/>
    <property type="match status" value="2"/>
</dbReference>
<dbReference type="PANTHER" id="PTHR48101">
    <property type="entry name" value="METHYLMALONYL-COA MUTASE, MITOCHONDRIAL-RELATED"/>
    <property type="match status" value="1"/>
</dbReference>
<evidence type="ECO:0000256" key="4">
    <source>
        <dbReference type="ARBA" id="ARBA00023235"/>
    </source>
</evidence>
<name>A0A2N9LF73_9BACT</name>
<protein>
    <submittedName>
        <fullName evidence="7">Methylmalonyl-CoA mutase, small subunit</fullName>
        <ecNumber evidence="7">5.4.99.2</ecNumber>
    </submittedName>
</protein>
<feature type="domain" description="Methylmalonyl-CoA mutase alpha/beta chain catalytic" evidence="6">
    <location>
        <begin position="39"/>
        <end position="112"/>
    </location>
</feature>
<evidence type="ECO:0000313" key="7">
    <source>
        <dbReference type="EMBL" id="SPE21675.1"/>
    </source>
</evidence>
<keyword evidence="4 7" id="KW-0413">Isomerase</keyword>
<dbReference type="PANTHER" id="PTHR48101:SF1">
    <property type="entry name" value="METHYLMALONYL-COA MUTASE, LARGE SUBUNIT"/>
    <property type="match status" value="1"/>
</dbReference>
<evidence type="ECO:0000256" key="5">
    <source>
        <dbReference type="ARBA" id="ARBA00023285"/>
    </source>
</evidence>
<dbReference type="Proteomes" id="UP000239735">
    <property type="component" value="Unassembled WGS sequence"/>
</dbReference>
<dbReference type="EC" id="5.4.99.2" evidence="7"/>
<evidence type="ECO:0000259" key="6">
    <source>
        <dbReference type="Pfam" id="PF01642"/>
    </source>
</evidence>
<comment type="similarity">
    <text evidence="2">Belongs to the methylmalonyl-CoA mutase family.</text>
</comment>
<reference evidence="8" key="1">
    <citation type="submission" date="2018-02" db="EMBL/GenBank/DDBJ databases">
        <authorList>
            <person name="Hausmann B."/>
        </authorList>
    </citation>
    <scope>NUCLEOTIDE SEQUENCE [LARGE SCALE GENOMIC DNA]</scope>
    <source>
        <strain evidence="8">Peat soil MAG SbA5</strain>
    </source>
</reference>
<dbReference type="SUPFAM" id="SSF51703">
    <property type="entry name" value="Cobalamin (vitamin B12)-dependent enzymes"/>
    <property type="match status" value="1"/>
</dbReference>
<dbReference type="EMBL" id="OKRB01000089">
    <property type="protein sequence ID" value="SPE21675.1"/>
    <property type="molecule type" value="Genomic_DNA"/>
</dbReference>
<keyword evidence="3" id="KW-0846">Cobalamin</keyword>
<gene>
    <name evidence="7" type="primary">mutA</name>
    <name evidence="7" type="ORF">SBA5_320048</name>
</gene>
<evidence type="ECO:0000313" key="8">
    <source>
        <dbReference type="Proteomes" id="UP000239735"/>
    </source>
</evidence>
<dbReference type="AlphaFoldDB" id="A0A2N9LF73"/>
<dbReference type="InterPro" id="IPR006099">
    <property type="entry name" value="MeMalonylCoA_mutase_a/b_cat"/>
</dbReference>
<comment type="cofactor">
    <cofactor evidence="1">
        <name>adenosylcob(III)alamin</name>
        <dbReference type="ChEBI" id="CHEBI:18408"/>
    </cofactor>
</comment>
<dbReference type="Gene3D" id="3.20.20.240">
    <property type="entry name" value="Methylmalonyl-CoA mutase"/>
    <property type="match status" value="1"/>
</dbReference>
<dbReference type="SUPFAM" id="SSF52242">
    <property type="entry name" value="Cobalamin (vitamin B12)-binding domain"/>
    <property type="match status" value="1"/>
</dbReference>
<dbReference type="GO" id="GO:0004494">
    <property type="term" value="F:methylmalonyl-CoA mutase activity"/>
    <property type="evidence" value="ECO:0007669"/>
    <property type="project" value="UniProtKB-EC"/>
</dbReference>
<evidence type="ECO:0000256" key="3">
    <source>
        <dbReference type="ARBA" id="ARBA00022628"/>
    </source>
</evidence>
<proteinExistence type="inferred from homology"/>
<evidence type="ECO:0000256" key="1">
    <source>
        <dbReference type="ARBA" id="ARBA00001922"/>
    </source>
</evidence>
<dbReference type="InterPro" id="IPR036724">
    <property type="entry name" value="Cobalamin-bd_sf"/>
</dbReference>